<accession>A0A194XAN6</accession>
<dbReference type="PANTHER" id="PTHR48081:SF8">
    <property type="entry name" value="ALPHA_BETA HYDROLASE FOLD-3 DOMAIN-CONTAINING PROTEIN-RELATED"/>
    <property type="match status" value="1"/>
</dbReference>
<feature type="region of interest" description="Disordered" evidence="2">
    <location>
        <begin position="1"/>
        <end position="21"/>
    </location>
</feature>
<dbReference type="InterPro" id="IPR013094">
    <property type="entry name" value="AB_hydrolase_3"/>
</dbReference>
<sequence length="346" mass="37814">MAVSSEAPTKSSIRVTHEENRSTANAAAQHIIKPFASLILRPGADELAGSPRLTPNKHAERVCTIKESQTADTWIYTFENSQDPKVQAAAEHRLYYFAGGGFRGVPAKEHWMFCTELCMKLPEYEINLVSYPLSPNSPALKSLPHLELLYRALAQQSIDENFRITLMGDSSGGNIALVLGLYAAAEHLKAPSTGPCPVETVMAMSPATDLRNENPDIDVVDPHDPILSRKLIEEVAHGWKGELPLSDPRISPILADLTLFRKAGIKVDGVTAGNDVLTPDAILFRKKLDECGVEGDWLEWEKQMHCFPLLSAFHVREGTAGKDWIVDVLRANLNSAANASKSSGAP</sequence>
<evidence type="ECO:0000256" key="1">
    <source>
        <dbReference type="ARBA" id="ARBA00022801"/>
    </source>
</evidence>
<dbReference type="GeneID" id="28829617"/>
<dbReference type="Pfam" id="PF07859">
    <property type="entry name" value="Abhydrolase_3"/>
    <property type="match status" value="1"/>
</dbReference>
<dbReference type="AlphaFoldDB" id="A0A194XAN6"/>
<dbReference type="SUPFAM" id="SSF53474">
    <property type="entry name" value="alpha/beta-Hydrolases"/>
    <property type="match status" value="1"/>
</dbReference>
<dbReference type="EMBL" id="KQ947415">
    <property type="protein sequence ID" value="KUJ17223.1"/>
    <property type="molecule type" value="Genomic_DNA"/>
</dbReference>
<feature type="domain" description="Alpha/beta hydrolase fold-3" evidence="3">
    <location>
        <begin position="95"/>
        <end position="308"/>
    </location>
</feature>
<dbReference type="InterPro" id="IPR029058">
    <property type="entry name" value="AB_hydrolase_fold"/>
</dbReference>
<dbReference type="Gene3D" id="3.40.50.1820">
    <property type="entry name" value="alpha/beta hydrolase"/>
    <property type="match status" value="1"/>
</dbReference>
<dbReference type="PANTHER" id="PTHR48081">
    <property type="entry name" value="AB HYDROLASE SUPERFAMILY PROTEIN C4A8.06C"/>
    <property type="match status" value="1"/>
</dbReference>
<dbReference type="OrthoDB" id="2152029at2759"/>
<name>A0A194XAN6_MOLSC</name>
<feature type="compositionally biased region" description="Polar residues" evidence="2">
    <location>
        <begin position="1"/>
        <end position="14"/>
    </location>
</feature>
<organism evidence="4 5">
    <name type="scientific">Mollisia scopiformis</name>
    <name type="common">Conifer needle endophyte fungus</name>
    <name type="synonym">Phialocephala scopiformis</name>
    <dbReference type="NCBI Taxonomy" id="149040"/>
    <lineage>
        <taxon>Eukaryota</taxon>
        <taxon>Fungi</taxon>
        <taxon>Dikarya</taxon>
        <taxon>Ascomycota</taxon>
        <taxon>Pezizomycotina</taxon>
        <taxon>Leotiomycetes</taxon>
        <taxon>Helotiales</taxon>
        <taxon>Mollisiaceae</taxon>
        <taxon>Mollisia</taxon>
    </lineage>
</organism>
<evidence type="ECO:0000313" key="5">
    <source>
        <dbReference type="Proteomes" id="UP000070700"/>
    </source>
</evidence>
<keyword evidence="5" id="KW-1185">Reference proteome</keyword>
<dbReference type="GO" id="GO:0016787">
    <property type="term" value="F:hydrolase activity"/>
    <property type="evidence" value="ECO:0007669"/>
    <property type="project" value="UniProtKB-KW"/>
</dbReference>
<dbReference type="KEGG" id="psco:LY89DRAFT_734204"/>
<evidence type="ECO:0000256" key="2">
    <source>
        <dbReference type="SAM" id="MobiDB-lite"/>
    </source>
</evidence>
<gene>
    <name evidence="4" type="ORF">LY89DRAFT_734204</name>
</gene>
<proteinExistence type="predicted"/>
<keyword evidence="1 4" id="KW-0378">Hydrolase</keyword>
<dbReference type="RefSeq" id="XP_018071578.1">
    <property type="nucleotide sequence ID" value="XM_018219891.1"/>
</dbReference>
<dbReference type="InterPro" id="IPR050300">
    <property type="entry name" value="GDXG_lipolytic_enzyme"/>
</dbReference>
<reference evidence="4 5" key="1">
    <citation type="submission" date="2015-10" db="EMBL/GenBank/DDBJ databases">
        <title>Full genome of DAOMC 229536 Phialocephala scopiformis, a fungal endophyte of spruce producing the potent anti-insectan compound rugulosin.</title>
        <authorList>
            <consortium name="DOE Joint Genome Institute"/>
            <person name="Walker A.K."/>
            <person name="Frasz S.L."/>
            <person name="Seifert K.A."/>
            <person name="Miller J.D."/>
            <person name="Mondo S.J."/>
            <person name="Labutti K."/>
            <person name="Lipzen A."/>
            <person name="Dockter R."/>
            <person name="Kennedy M."/>
            <person name="Grigoriev I.V."/>
            <person name="Spatafora J.W."/>
        </authorList>
    </citation>
    <scope>NUCLEOTIDE SEQUENCE [LARGE SCALE GENOMIC DNA]</scope>
    <source>
        <strain evidence="4 5">CBS 120377</strain>
    </source>
</reference>
<evidence type="ECO:0000259" key="3">
    <source>
        <dbReference type="Pfam" id="PF07859"/>
    </source>
</evidence>
<dbReference type="InParanoid" id="A0A194XAN6"/>
<dbReference type="Proteomes" id="UP000070700">
    <property type="component" value="Unassembled WGS sequence"/>
</dbReference>
<protein>
    <submittedName>
        <fullName evidence="4">Alpha/beta-hydrolase</fullName>
    </submittedName>
</protein>
<evidence type="ECO:0000313" key="4">
    <source>
        <dbReference type="EMBL" id="KUJ17223.1"/>
    </source>
</evidence>